<keyword evidence="1" id="KW-0175">Coiled coil</keyword>
<reference evidence="3" key="2">
    <citation type="submission" date="2019-03" db="EMBL/GenBank/DDBJ databases">
        <authorList>
            <person name="Lee H.-H."/>
            <person name="Tsai I.J."/>
        </authorList>
    </citation>
    <scope>NUCLEOTIDE SEQUENCE</scope>
    <source>
        <strain evidence="3">BCRC 35384</strain>
    </source>
</reference>
<feature type="coiled-coil region" evidence="1">
    <location>
        <begin position="100"/>
        <end position="127"/>
    </location>
</feature>
<sequence>MMNNIFILFPCTYKVSFSNMINLIIILLLICFNVFLIFNEINNPNEINNDKLQSGIIDNNLIKNLSKIMVGTGSAYASYITVKDHHTNKEELRKQILNGVNVFEDKLELAQNQLAKSDTENIQLKAKADELRSTFGCFKQSFKKYINLTSQMEQLQKSQAETKTDQEKSKILSELNMVKTDRDYQQTEMERCFDKGTKNLDEIIDLNNEDQKSMIFDLDSVLEYYNSFHAVSRIALTLLLFNYVIISCLISIVFIFYGDYLIKRFDLENKYPTIYKIVSLRVKYQRYYLIMNMSLIFIVLLLETLFCIIVINDFG</sequence>
<reference evidence="3" key="1">
    <citation type="journal article" date="2019" name="Genome Biol. Evol.">
        <title>Evidence of extensive intraspecific noncoding reshuffling in a 169-kb mitochondrial genome of a basidiomycetous fungus.</title>
        <authorList>
            <person name="Lee H.H."/>
            <person name="Ke H.M."/>
            <person name="Lin C.I."/>
            <person name="Lee T.J."/>
            <person name="Chung C.L."/>
            <person name="Tsai I.J."/>
        </authorList>
    </citation>
    <scope>NUCLEOTIDE SEQUENCE</scope>
    <source>
        <strain evidence="3">BCRC 35384</strain>
    </source>
</reference>
<accession>A0A5B9RD05</accession>
<feature type="transmembrane region" description="Helical" evidence="2">
    <location>
        <begin position="234"/>
        <end position="257"/>
    </location>
</feature>
<keyword evidence="2" id="KW-1133">Transmembrane helix</keyword>
<feature type="transmembrane region" description="Helical" evidence="2">
    <location>
        <begin position="20"/>
        <end position="38"/>
    </location>
</feature>
<gene>
    <name evidence="3" type="ORF">PPIT_000115</name>
</gene>
<protein>
    <submittedName>
        <fullName evidence="3">Uncharacterized protein</fullName>
    </submittedName>
</protein>
<name>A0A5B9RD05_9AGAM</name>
<geneLocation type="mitochondrion" evidence="3"/>
<proteinExistence type="predicted"/>
<keyword evidence="2" id="KW-0472">Membrane</keyword>
<dbReference type="AlphaFoldDB" id="A0A5B9RD05"/>
<evidence type="ECO:0000256" key="2">
    <source>
        <dbReference type="SAM" id="Phobius"/>
    </source>
</evidence>
<evidence type="ECO:0000313" key="3">
    <source>
        <dbReference type="EMBL" id="QEG57010.1"/>
    </source>
</evidence>
<keyword evidence="3" id="KW-0496">Mitochondrion</keyword>
<evidence type="ECO:0000256" key="1">
    <source>
        <dbReference type="SAM" id="Coils"/>
    </source>
</evidence>
<organism evidence="3">
    <name type="scientific">Porodaedalea pini</name>
    <dbReference type="NCBI Taxonomy" id="108901"/>
    <lineage>
        <taxon>Eukaryota</taxon>
        <taxon>Fungi</taxon>
        <taxon>Dikarya</taxon>
        <taxon>Basidiomycota</taxon>
        <taxon>Agaricomycotina</taxon>
        <taxon>Agaricomycetes</taxon>
        <taxon>Hymenochaetales</taxon>
        <taxon>Hymenochaetaceae</taxon>
        <taxon>Porodaedalea</taxon>
    </lineage>
</organism>
<dbReference type="EMBL" id="MK623257">
    <property type="protein sequence ID" value="QEG57010.1"/>
    <property type="molecule type" value="Genomic_DNA"/>
</dbReference>
<keyword evidence="2" id="KW-0812">Transmembrane</keyword>
<feature type="transmembrane region" description="Helical" evidence="2">
    <location>
        <begin position="287"/>
        <end position="311"/>
    </location>
</feature>